<dbReference type="Gene3D" id="6.10.250.690">
    <property type="match status" value="1"/>
</dbReference>
<dbReference type="PROSITE" id="PS51755">
    <property type="entry name" value="OMPR_PHOB"/>
    <property type="match status" value="1"/>
</dbReference>
<dbReference type="InterPro" id="IPR011006">
    <property type="entry name" value="CheY-like_superfamily"/>
</dbReference>
<gene>
    <name evidence="12" type="ordered locus">RBRH_00404</name>
</gene>
<name>E5ATR0_MYCRK</name>
<keyword evidence="7" id="KW-0804">Transcription</keyword>
<evidence type="ECO:0000256" key="7">
    <source>
        <dbReference type="ARBA" id="ARBA00023163"/>
    </source>
</evidence>
<evidence type="ECO:0000256" key="9">
    <source>
        <dbReference type="PROSITE-ProRule" id="PRU01091"/>
    </source>
</evidence>
<organism evidence="12 13">
    <name type="scientific">Mycetohabitans rhizoxinica (strain DSM 19002 / CIP 109453 / HKI 454)</name>
    <name type="common">Paraburkholderia rhizoxinica</name>
    <dbReference type="NCBI Taxonomy" id="882378"/>
    <lineage>
        <taxon>Bacteria</taxon>
        <taxon>Pseudomonadati</taxon>
        <taxon>Pseudomonadota</taxon>
        <taxon>Betaproteobacteria</taxon>
        <taxon>Burkholderiales</taxon>
        <taxon>Burkholderiaceae</taxon>
        <taxon>Mycetohabitans</taxon>
    </lineage>
</organism>
<evidence type="ECO:0000256" key="6">
    <source>
        <dbReference type="ARBA" id="ARBA00023125"/>
    </source>
</evidence>
<dbReference type="SMART" id="SM00448">
    <property type="entry name" value="REC"/>
    <property type="match status" value="1"/>
</dbReference>
<dbReference type="Gene3D" id="1.10.10.10">
    <property type="entry name" value="Winged helix-like DNA-binding domain superfamily/Winged helix DNA-binding domain"/>
    <property type="match status" value="1"/>
</dbReference>
<dbReference type="CDD" id="cd00383">
    <property type="entry name" value="trans_reg_C"/>
    <property type="match status" value="1"/>
</dbReference>
<accession>E5ATR0</accession>
<comment type="subcellular location">
    <subcellularLocation>
        <location evidence="1">Cytoplasm</location>
    </subcellularLocation>
</comment>
<dbReference type="PROSITE" id="PS50110">
    <property type="entry name" value="RESPONSE_REGULATORY"/>
    <property type="match status" value="1"/>
</dbReference>
<evidence type="ECO:0000313" key="13">
    <source>
        <dbReference type="Proteomes" id="UP000007437"/>
    </source>
</evidence>
<dbReference type="GO" id="GO:0032993">
    <property type="term" value="C:protein-DNA complex"/>
    <property type="evidence" value="ECO:0007669"/>
    <property type="project" value="TreeGrafter"/>
</dbReference>
<evidence type="ECO:0000256" key="8">
    <source>
        <dbReference type="PROSITE-ProRule" id="PRU00169"/>
    </source>
</evidence>
<dbReference type="AlphaFoldDB" id="E5ATR0"/>
<dbReference type="InterPro" id="IPR039420">
    <property type="entry name" value="WalR-like"/>
</dbReference>
<evidence type="ECO:0000256" key="1">
    <source>
        <dbReference type="ARBA" id="ARBA00004496"/>
    </source>
</evidence>
<dbReference type="InterPro" id="IPR036388">
    <property type="entry name" value="WH-like_DNA-bd_sf"/>
</dbReference>
<dbReference type="SUPFAM" id="SSF46894">
    <property type="entry name" value="C-terminal effector domain of the bipartite response regulators"/>
    <property type="match status" value="1"/>
</dbReference>
<dbReference type="FunFam" id="1.10.10.10:FF:000099">
    <property type="entry name" value="Two-component system response regulator TorR"/>
    <property type="match status" value="1"/>
</dbReference>
<evidence type="ECO:0000256" key="3">
    <source>
        <dbReference type="ARBA" id="ARBA00022553"/>
    </source>
</evidence>
<keyword evidence="3 8" id="KW-0597">Phosphoprotein</keyword>
<dbReference type="InterPro" id="IPR001789">
    <property type="entry name" value="Sig_transdc_resp-reg_receiver"/>
</dbReference>
<proteinExistence type="predicted"/>
<keyword evidence="4" id="KW-0902">Two-component regulatory system</keyword>
<dbReference type="Pfam" id="PF00072">
    <property type="entry name" value="Response_reg"/>
    <property type="match status" value="1"/>
</dbReference>
<dbReference type="eggNOG" id="COG0745">
    <property type="taxonomic scope" value="Bacteria"/>
</dbReference>
<keyword evidence="5" id="KW-0805">Transcription regulation</keyword>
<dbReference type="Gene3D" id="3.40.50.2300">
    <property type="match status" value="1"/>
</dbReference>
<feature type="modified residue" description="4-aspartylphosphate" evidence="8">
    <location>
        <position position="60"/>
    </location>
</feature>
<dbReference type="GO" id="GO:0000976">
    <property type="term" value="F:transcription cis-regulatory region binding"/>
    <property type="evidence" value="ECO:0007669"/>
    <property type="project" value="TreeGrafter"/>
</dbReference>
<keyword evidence="6 9" id="KW-0238">DNA-binding</keyword>
<evidence type="ECO:0000259" key="11">
    <source>
        <dbReference type="PROSITE" id="PS51755"/>
    </source>
</evidence>
<dbReference type="GO" id="GO:0006355">
    <property type="term" value="P:regulation of DNA-templated transcription"/>
    <property type="evidence" value="ECO:0007669"/>
    <property type="project" value="InterPro"/>
</dbReference>
<dbReference type="InterPro" id="IPR001867">
    <property type="entry name" value="OmpR/PhoB-type_DNA-bd"/>
</dbReference>
<evidence type="ECO:0000256" key="2">
    <source>
        <dbReference type="ARBA" id="ARBA00022490"/>
    </source>
</evidence>
<dbReference type="InterPro" id="IPR016032">
    <property type="entry name" value="Sig_transdc_resp-reg_C-effctor"/>
</dbReference>
<dbReference type="SMART" id="SM00862">
    <property type="entry name" value="Trans_reg_C"/>
    <property type="match status" value="1"/>
</dbReference>
<feature type="domain" description="OmpR/PhoB-type" evidence="11">
    <location>
        <begin position="138"/>
        <end position="238"/>
    </location>
</feature>
<evidence type="ECO:0000259" key="10">
    <source>
        <dbReference type="PROSITE" id="PS50110"/>
    </source>
</evidence>
<keyword evidence="12" id="KW-0614">Plasmid</keyword>
<dbReference type="Proteomes" id="UP000007437">
    <property type="component" value="Plasmid pBRH01"/>
</dbReference>
<dbReference type="KEGG" id="brh:RBRH_00404"/>
<dbReference type="GO" id="GO:0000156">
    <property type="term" value="F:phosphorelay response regulator activity"/>
    <property type="evidence" value="ECO:0007669"/>
    <property type="project" value="TreeGrafter"/>
</dbReference>
<reference evidence="12 13" key="1">
    <citation type="journal article" date="2011" name="J. Bacteriol.">
        <title>Complete genome sequence of Burkholderia rhizoxinica, an endosymbiont of Rhizopus microsporus.</title>
        <authorList>
            <person name="Lackner G."/>
            <person name="Moebius N."/>
            <person name="Partida-Martinez L."/>
            <person name="Hertweck C."/>
        </authorList>
    </citation>
    <scope>NUCLEOTIDE SEQUENCE [LARGE SCALE GENOMIC DNA]</scope>
    <source>
        <strain evidence="13">DSM 19002 / CIP 109453 / HKI 454</strain>
        <plasmid evidence="12 13">pBRH01</plasmid>
    </source>
</reference>
<dbReference type="PANTHER" id="PTHR48111:SF47">
    <property type="entry name" value="TRANSCRIPTIONAL REGULATORY PROTEIN RSTA"/>
    <property type="match status" value="1"/>
</dbReference>
<evidence type="ECO:0000256" key="5">
    <source>
        <dbReference type="ARBA" id="ARBA00023015"/>
    </source>
</evidence>
<feature type="DNA-binding region" description="OmpR/PhoB-type" evidence="9">
    <location>
        <begin position="138"/>
        <end position="238"/>
    </location>
</feature>
<sequence length="242" mass="27046">MPLSGSIMVSRILLIEDDSRLAALVASYLRKHDYDVHIVLHGNDALDAILARRPDLVILDVNLPGKDGFQICREARKQFDGLIIMVTARDEDLDEVLGLELGADDYVHKPVEPRVLLARIKALLRRGLQLGGETSVEPECLILGKFEINRATRSIRLPDGSVPDLTSAEFDLLWALVRCAGEVVSRDDLMRQLRGIGFDGVDRTVDGCISKLRRKLHDDAANPQRIKTVRGRGYQFSKVAWE</sequence>
<feature type="domain" description="Response regulatory" evidence="10">
    <location>
        <begin position="11"/>
        <end position="124"/>
    </location>
</feature>
<dbReference type="HOGENOM" id="CLU_000445_30_4_4"/>
<dbReference type="PANTHER" id="PTHR48111">
    <property type="entry name" value="REGULATOR OF RPOS"/>
    <property type="match status" value="1"/>
</dbReference>
<dbReference type="Pfam" id="PF00486">
    <property type="entry name" value="Trans_reg_C"/>
    <property type="match status" value="1"/>
</dbReference>
<evidence type="ECO:0000313" key="12">
    <source>
        <dbReference type="EMBL" id="CBW76484.1"/>
    </source>
</evidence>
<protein>
    <submittedName>
        <fullName evidence="12">Transcriptional regulatory protein</fullName>
    </submittedName>
</protein>
<dbReference type="EMBL" id="FR687360">
    <property type="protein sequence ID" value="CBW76484.1"/>
    <property type="molecule type" value="Genomic_DNA"/>
</dbReference>
<evidence type="ECO:0000256" key="4">
    <source>
        <dbReference type="ARBA" id="ARBA00023012"/>
    </source>
</evidence>
<dbReference type="GO" id="GO:0005829">
    <property type="term" value="C:cytosol"/>
    <property type="evidence" value="ECO:0007669"/>
    <property type="project" value="TreeGrafter"/>
</dbReference>
<keyword evidence="2" id="KW-0963">Cytoplasm</keyword>
<dbReference type="SUPFAM" id="SSF52172">
    <property type="entry name" value="CheY-like"/>
    <property type="match status" value="1"/>
</dbReference>
<geneLocation type="plasmid" evidence="12 13">
    <name>pBRH01</name>
</geneLocation>